<dbReference type="Pfam" id="PF12796">
    <property type="entry name" value="Ank_2"/>
    <property type="match status" value="1"/>
</dbReference>
<keyword evidence="1" id="KW-0677">Repeat</keyword>
<dbReference type="Gene3D" id="1.25.40.20">
    <property type="entry name" value="Ankyrin repeat-containing domain"/>
    <property type="match status" value="4"/>
</dbReference>
<feature type="repeat" description="ANK" evidence="3">
    <location>
        <begin position="357"/>
        <end position="389"/>
    </location>
</feature>
<dbReference type="PROSITE" id="PS50088">
    <property type="entry name" value="ANK_REPEAT"/>
    <property type="match status" value="3"/>
</dbReference>
<dbReference type="PANTHER" id="PTHR24123">
    <property type="entry name" value="ANKYRIN REPEAT-CONTAINING"/>
    <property type="match status" value="1"/>
</dbReference>
<dbReference type="InterPro" id="IPR036770">
    <property type="entry name" value="Ankyrin_rpt-contain_sf"/>
</dbReference>
<name>A0A084AID4_STACB</name>
<dbReference type="PANTHER" id="PTHR24123:SF33">
    <property type="entry name" value="PROTEIN HOS4"/>
    <property type="match status" value="1"/>
</dbReference>
<evidence type="ECO:0000256" key="1">
    <source>
        <dbReference type="ARBA" id="ARBA00022737"/>
    </source>
</evidence>
<dbReference type="InterPro" id="IPR002110">
    <property type="entry name" value="Ankyrin_rpt"/>
</dbReference>
<accession>A0A084AID4</accession>
<evidence type="ECO:0000313" key="5">
    <source>
        <dbReference type="Proteomes" id="UP000028045"/>
    </source>
</evidence>
<dbReference type="SMART" id="SM00248">
    <property type="entry name" value="ANK"/>
    <property type="match status" value="9"/>
</dbReference>
<dbReference type="Proteomes" id="UP000028045">
    <property type="component" value="Unassembled WGS sequence"/>
</dbReference>
<proteinExistence type="predicted"/>
<sequence>MRRNLAETLRNQFFCTDDVLHACIRDGNLARLQTLLNATSPAPDLGYVHADYGPPLHFAVWCGDLDAVELLLAAGADPVAIAHPPAIAAESPCRYTPMHVAIRTGQLDVFRRLWSCAAPESHIRDNHSQGSLLNLAAEQGHARIVEDLLTWNGWHPDLPCMALTFAAACWHLDVVAVLLRNISFRQVDIRQALEAAVDHRAWGGPTPPTPEGLDYYNLQRLIELLLKTLETPFGKPLYGPYLLREAASNANSIGAFKTLLDNGAQPEGPAGIGYSTMHALALPVPVGIWSNGNQVMNRPAIEMLLQRGVSVTTPTTKGVDAPLHLAAFGSDLSTFRLFLTQSTNEDEDTLLALMNAEQETLLHYAAAGCQIEIMEFLISKGLDVNAQSSNGWTPLMCALTPTRNWPMTSGTATTMKTPAESTQAAWLLLSHGADPTIATEEGWTTLHALALHCDLDVRGRVAELAMKFIAHGVDTAVRAPLFTYQPIPSRTFGKPASPPQLDMPWGHRLRKTMTNTRDWRPFIIQASLTPLHWSAQRGAAGVVKALLAAGVDTAAVDTNGRSAVDMAQGSKTVAIRTEAADAILDLLADKTIGA</sequence>
<dbReference type="SUPFAM" id="SSF48403">
    <property type="entry name" value="Ankyrin repeat"/>
    <property type="match status" value="2"/>
</dbReference>
<organism evidence="4 5">
    <name type="scientific">Stachybotrys chartarum (strain CBS 109288 / IBT 7711)</name>
    <name type="common">Toxic black mold</name>
    <name type="synonym">Stilbospora chartarum</name>
    <dbReference type="NCBI Taxonomy" id="1280523"/>
    <lineage>
        <taxon>Eukaryota</taxon>
        <taxon>Fungi</taxon>
        <taxon>Dikarya</taxon>
        <taxon>Ascomycota</taxon>
        <taxon>Pezizomycotina</taxon>
        <taxon>Sordariomycetes</taxon>
        <taxon>Hypocreomycetidae</taxon>
        <taxon>Hypocreales</taxon>
        <taxon>Stachybotryaceae</taxon>
        <taxon>Stachybotrys</taxon>
    </lineage>
</organism>
<dbReference type="HOGENOM" id="CLU_013002_0_0_1"/>
<evidence type="ECO:0000256" key="3">
    <source>
        <dbReference type="PROSITE-ProRule" id="PRU00023"/>
    </source>
</evidence>
<feature type="repeat" description="ANK" evidence="3">
    <location>
        <begin position="51"/>
        <end position="77"/>
    </location>
</feature>
<evidence type="ECO:0000256" key="2">
    <source>
        <dbReference type="ARBA" id="ARBA00023043"/>
    </source>
</evidence>
<keyword evidence="5" id="KW-1185">Reference proteome</keyword>
<evidence type="ECO:0000313" key="4">
    <source>
        <dbReference type="EMBL" id="KEY65063.1"/>
    </source>
</evidence>
<dbReference type="InterPro" id="IPR051165">
    <property type="entry name" value="Multifunctional_ANK_Repeat"/>
</dbReference>
<dbReference type="EMBL" id="KL648715">
    <property type="protein sequence ID" value="KEY65063.1"/>
    <property type="molecule type" value="Genomic_DNA"/>
</dbReference>
<reference evidence="4 5" key="1">
    <citation type="journal article" date="2014" name="BMC Genomics">
        <title>Comparative genome sequencing reveals chemotype-specific gene clusters in the toxigenic black mold Stachybotrys.</title>
        <authorList>
            <person name="Semeiks J."/>
            <person name="Borek D."/>
            <person name="Otwinowski Z."/>
            <person name="Grishin N.V."/>
        </authorList>
    </citation>
    <scope>NUCLEOTIDE SEQUENCE [LARGE SCALE GENOMIC DNA]</scope>
    <source>
        <strain evidence="5">CBS 109288 / IBT 7711</strain>
    </source>
</reference>
<dbReference type="OrthoDB" id="341259at2759"/>
<protein>
    <submittedName>
        <fullName evidence="4">Uncharacterized protein</fullName>
    </submittedName>
</protein>
<keyword evidence="2 3" id="KW-0040">ANK repeat</keyword>
<dbReference type="AlphaFoldDB" id="A0A084AID4"/>
<feature type="repeat" description="ANK" evidence="3">
    <location>
        <begin position="526"/>
        <end position="558"/>
    </location>
</feature>
<gene>
    <name evidence="4" type="ORF">S7711_09856</name>
</gene>
<dbReference type="Pfam" id="PF00023">
    <property type="entry name" value="Ank"/>
    <property type="match status" value="2"/>
</dbReference>
<dbReference type="PROSITE" id="PS50297">
    <property type="entry name" value="ANK_REP_REGION"/>
    <property type="match status" value="3"/>
</dbReference>